<evidence type="ECO:0000313" key="1">
    <source>
        <dbReference type="EMBL" id="EJW98252.1"/>
    </source>
</evidence>
<protein>
    <recommendedName>
        <fullName evidence="2">YhcH/YjgK/YiaL family protein</fullName>
    </recommendedName>
</protein>
<accession>J9G907</accession>
<evidence type="ECO:0008006" key="2">
    <source>
        <dbReference type="Google" id="ProtNLM"/>
    </source>
</evidence>
<dbReference type="PANTHER" id="PTHR34986:SF1">
    <property type="entry name" value="PROTEIN YIAL"/>
    <property type="match status" value="1"/>
</dbReference>
<dbReference type="NCBIfam" id="TIGR00022">
    <property type="entry name" value="YhcH/YjgK/YiaL family protein"/>
    <property type="match status" value="1"/>
</dbReference>
<dbReference type="PANTHER" id="PTHR34986">
    <property type="entry name" value="EVOLVED BETA-GALACTOSIDASE SUBUNIT BETA"/>
    <property type="match status" value="1"/>
</dbReference>
<dbReference type="InterPro" id="IPR037012">
    <property type="entry name" value="NanQ/TabA/YiaL_sf"/>
</dbReference>
<dbReference type="GO" id="GO:0005829">
    <property type="term" value="C:cytosol"/>
    <property type="evidence" value="ECO:0007669"/>
    <property type="project" value="TreeGrafter"/>
</dbReference>
<proteinExistence type="predicted"/>
<organism evidence="1">
    <name type="scientific">gut metagenome</name>
    <dbReference type="NCBI Taxonomy" id="749906"/>
    <lineage>
        <taxon>unclassified sequences</taxon>
        <taxon>metagenomes</taxon>
        <taxon>organismal metagenomes</taxon>
    </lineage>
</organism>
<reference evidence="1" key="1">
    <citation type="journal article" date="2012" name="PLoS ONE">
        <title>Gene sets for utilization of primary and secondary nutrition supplies in the distal gut of endangered iberian lynx.</title>
        <authorList>
            <person name="Alcaide M."/>
            <person name="Messina E."/>
            <person name="Richter M."/>
            <person name="Bargiela R."/>
            <person name="Peplies J."/>
            <person name="Huws S.A."/>
            <person name="Newbold C.J."/>
            <person name="Golyshin P.N."/>
            <person name="Simon M.A."/>
            <person name="Lopez G."/>
            <person name="Yakimov M.M."/>
            <person name="Ferrer M."/>
        </authorList>
    </citation>
    <scope>NUCLEOTIDE SEQUENCE</scope>
</reference>
<dbReference type="AlphaFoldDB" id="J9G907"/>
<dbReference type="Pfam" id="PF04074">
    <property type="entry name" value="DUF386"/>
    <property type="match status" value="1"/>
</dbReference>
<comment type="caution">
    <text evidence="1">The sequence shown here is derived from an EMBL/GenBank/DDBJ whole genome shotgun (WGS) entry which is preliminary data.</text>
</comment>
<sequence>MIVTNLAHTDRIESLHPLFKKLFDYVKSHDLLHTECGRIELQGDDLFINSVNPTCKKAEEQVLELHHDYIDVHILLEGKECIGWKAIEDLEEETQPYDAAGDCALYADRPTAWAELTPGQLVVVFPEDPHAPIVGKGKIRKLIAKVKCC</sequence>
<dbReference type="SUPFAM" id="SSF51197">
    <property type="entry name" value="Clavaminate synthase-like"/>
    <property type="match status" value="1"/>
</dbReference>
<name>J9G907_9ZZZZ</name>
<dbReference type="EMBL" id="AMCI01004355">
    <property type="protein sequence ID" value="EJW98252.1"/>
    <property type="molecule type" value="Genomic_DNA"/>
</dbReference>
<dbReference type="Gene3D" id="2.60.120.370">
    <property type="entry name" value="YhcH/YjgK/YiaL"/>
    <property type="match status" value="1"/>
</dbReference>
<dbReference type="InterPro" id="IPR004375">
    <property type="entry name" value="NanQ/TabA/YiaL"/>
</dbReference>
<gene>
    <name evidence="1" type="ORF">EVA_13645</name>
</gene>